<dbReference type="InterPro" id="IPR051353">
    <property type="entry name" value="Tobamovirus_resist_UPF0261"/>
</dbReference>
<proteinExistence type="predicted"/>
<keyword evidence="1" id="KW-0812">Transmembrane</keyword>
<dbReference type="STRING" id="57577.A0A2K3L3D6"/>
<name>A0A2K3L3D6_TRIPR</name>
<evidence type="ECO:0000259" key="2">
    <source>
        <dbReference type="Pfam" id="PF06792"/>
    </source>
</evidence>
<evidence type="ECO:0000313" key="3">
    <source>
        <dbReference type="EMBL" id="PNX73034.1"/>
    </source>
</evidence>
<evidence type="ECO:0000256" key="1">
    <source>
        <dbReference type="SAM" id="Phobius"/>
    </source>
</evidence>
<feature type="transmembrane region" description="Helical" evidence="1">
    <location>
        <begin position="113"/>
        <end position="131"/>
    </location>
</feature>
<dbReference type="PANTHER" id="PTHR31862">
    <property type="entry name" value="UPF0261 DOMAIN PROTEIN (AFU_ORTHOLOGUE AFUA_1G10120)"/>
    <property type="match status" value="1"/>
</dbReference>
<reference evidence="3 4" key="2">
    <citation type="journal article" date="2017" name="Front. Plant Sci.">
        <title>Gene Classification and Mining of Molecular Markers Useful in Red Clover (Trifolium pratense) Breeding.</title>
        <authorList>
            <person name="Istvanek J."/>
            <person name="Dluhosova J."/>
            <person name="Dluhos P."/>
            <person name="Patkova L."/>
            <person name="Nedelnik J."/>
            <person name="Repkova J."/>
        </authorList>
    </citation>
    <scope>NUCLEOTIDE SEQUENCE [LARGE SCALE GENOMIC DNA]</scope>
    <source>
        <strain evidence="4">cv. Tatra</strain>
        <tissue evidence="3">Young leaves</tissue>
    </source>
</reference>
<comment type="caution">
    <text evidence="3">The sequence shown here is derived from an EMBL/GenBank/DDBJ whole genome shotgun (WGS) entry which is preliminary data.</text>
</comment>
<dbReference type="EMBL" id="ASHM01025440">
    <property type="protein sequence ID" value="PNX73034.1"/>
    <property type="molecule type" value="Genomic_DNA"/>
</dbReference>
<keyword evidence="1" id="KW-0472">Membrane</keyword>
<reference evidence="3 4" key="1">
    <citation type="journal article" date="2014" name="Am. J. Bot.">
        <title>Genome assembly and annotation for red clover (Trifolium pratense; Fabaceae).</title>
        <authorList>
            <person name="Istvanek J."/>
            <person name="Jaros M."/>
            <person name="Krenek A."/>
            <person name="Repkova J."/>
        </authorList>
    </citation>
    <scope>NUCLEOTIDE SEQUENCE [LARGE SCALE GENOMIC DNA]</scope>
    <source>
        <strain evidence="4">cv. Tatra</strain>
        <tissue evidence="3">Young leaves</tissue>
    </source>
</reference>
<organism evidence="3 4">
    <name type="scientific">Trifolium pratense</name>
    <name type="common">Red clover</name>
    <dbReference type="NCBI Taxonomy" id="57577"/>
    <lineage>
        <taxon>Eukaryota</taxon>
        <taxon>Viridiplantae</taxon>
        <taxon>Streptophyta</taxon>
        <taxon>Embryophyta</taxon>
        <taxon>Tracheophyta</taxon>
        <taxon>Spermatophyta</taxon>
        <taxon>Magnoliopsida</taxon>
        <taxon>eudicotyledons</taxon>
        <taxon>Gunneridae</taxon>
        <taxon>Pentapetalae</taxon>
        <taxon>rosids</taxon>
        <taxon>fabids</taxon>
        <taxon>Fabales</taxon>
        <taxon>Fabaceae</taxon>
        <taxon>Papilionoideae</taxon>
        <taxon>50 kb inversion clade</taxon>
        <taxon>NPAAA clade</taxon>
        <taxon>Hologalegina</taxon>
        <taxon>IRL clade</taxon>
        <taxon>Trifolieae</taxon>
        <taxon>Trifolium</taxon>
    </lineage>
</organism>
<keyword evidence="1" id="KW-1133">Transmembrane helix</keyword>
<evidence type="ECO:0000313" key="4">
    <source>
        <dbReference type="Proteomes" id="UP000236291"/>
    </source>
</evidence>
<feature type="transmembrane region" description="Helical" evidence="1">
    <location>
        <begin position="83"/>
        <end position="101"/>
    </location>
</feature>
<feature type="domain" description="UPF0261" evidence="2">
    <location>
        <begin position="22"/>
        <end position="102"/>
    </location>
</feature>
<dbReference type="Pfam" id="PF06792">
    <property type="entry name" value="UPF0261"/>
    <property type="match status" value="1"/>
</dbReference>
<dbReference type="Gene3D" id="3.40.50.12020">
    <property type="entry name" value="Uncharacterised protein family UPF0261, NN domain"/>
    <property type="match status" value="1"/>
</dbReference>
<dbReference type="ExpressionAtlas" id="A0A2K3L3D6">
    <property type="expression patterns" value="baseline"/>
</dbReference>
<accession>A0A2K3L3D6</accession>
<gene>
    <name evidence="3" type="ORF">L195_g028932</name>
</gene>
<dbReference type="InterPro" id="IPR044122">
    <property type="entry name" value="UPF0261_N"/>
</dbReference>
<dbReference type="AlphaFoldDB" id="A0A2K3L3D6"/>
<dbReference type="PANTHER" id="PTHR31862:SF1">
    <property type="entry name" value="UPF0261 DOMAIN PROTEIN (AFU_ORTHOLOGUE AFUA_1G10120)"/>
    <property type="match status" value="1"/>
</dbReference>
<dbReference type="Proteomes" id="UP000236291">
    <property type="component" value="Unassembled WGS sequence"/>
</dbReference>
<sequence length="132" mass="13507">MVTNRLNNSCTNLVLMGVSPGSGVIGVSGSGGTSLLSSPFMSLSIGIPKLIVSTVASGQIVPYIGTSDLVLFPSIVDVDSVNSVSRVVFSNVAAAFAGMVIGRIQSLSNSFKVVDKPTVGITMFGLLLLVLM</sequence>
<protein>
    <recommendedName>
        <fullName evidence="2">UPF0261 domain-containing protein</fullName>
    </recommendedName>
</protein>